<keyword evidence="3" id="KW-1185">Reference proteome</keyword>
<gene>
    <name evidence="2" type="ORF">HNQ08_001630</name>
</gene>
<reference evidence="2 3" key="1">
    <citation type="submission" date="2020-08" db="EMBL/GenBank/DDBJ databases">
        <title>Genomic Encyclopedia of Type Strains, Phase IV (KMG-IV): sequencing the most valuable type-strain genomes for metagenomic binning, comparative biology and taxonomic classification.</title>
        <authorList>
            <person name="Goeker M."/>
        </authorList>
    </citation>
    <scope>NUCLEOTIDE SEQUENCE [LARGE SCALE GENOMIC DNA]</scope>
    <source>
        <strain evidence="2 3">DSM 27939</strain>
    </source>
</reference>
<comment type="caution">
    <text evidence="2">The sequence shown here is derived from an EMBL/GenBank/DDBJ whole genome shotgun (WGS) entry which is preliminary data.</text>
</comment>
<dbReference type="PROSITE" id="PS51257">
    <property type="entry name" value="PROKAR_LIPOPROTEIN"/>
    <property type="match status" value="1"/>
</dbReference>
<protein>
    <recommendedName>
        <fullName evidence="4">Lipoprotein</fullName>
    </recommendedName>
</protein>
<evidence type="ECO:0000313" key="3">
    <source>
        <dbReference type="Proteomes" id="UP000552709"/>
    </source>
</evidence>
<organism evidence="2 3">
    <name type="scientific">Deinococcus humi</name>
    <dbReference type="NCBI Taxonomy" id="662880"/>
    <lineage>
        <taxon>Bacteria</taxon>
        <taxon>Thermotogati</taxon>
        <taxon>Deinococcota</taxon>
        <taxon>Deinococci</taxon>
        <taxon>Deinococcales</taxon>
        <taxon>Deinococcaceae</taxon>
        <taxon>Deinococcus</taxon>
    </lineage>
</organism>
<name>A0A7W8NEC4_9DEIO</name>
<sequence length="138" mass="15322">MKFQATFLILAVTTLLGACAPVTQAYTAGNPVFTSGQIWEVTYSNGIPSSTIAIPSLVIDDGNYMFYRERRKNSTDAVKMLREDDVRAAYSFPKGYKPTMRIIIYKVDLGINVTCDSEIDTKVEIEQTLVGKYSVDTS</sequence>
<keyword evidence="1" id="KW-0732">Signal</keyword>
<evidence type="ECO:0000256" key="1">
    <source>
        <dbReference type="SAM" id="SignalP"/>
    </source>
</evidence>
<dbReference type="Proteomes" id="UP000552709">
    <property type="component" value="Unassembled WGS sequence"/>
</dbReference>
<dbReference type="AlphaFoldDB" id="A0A7W8NEC4"/>
<dbReference type="RefSeq" id="WP_184129556.1">
    <property type="nucleotide sequence ID" value="NZ_JACHFL010000003.1"/>
</dbReference>
<accession>A0A7W8NEC4</accession>
<feature type="chain" id="PRO_5031246427" description="Lipoprotein" evidence="1">
    <location>
        <begin position="26"/>
        <end position="138"/>
    </location>
</feature>
<evidence type="ECO:0000313" key="2">
    <source>
        <dbReference type="EMBL" id="MBB5362535.1"/>
    </source>
</evidence>
<feature type="signal peptide" evidence="1">
    <location>
        <begin position="1"/>
        <end position="25"/>
    </location>
</feature>
<dbReference type="EMBL" id="JACHFL010000003">
    <property type="protein sequence ID" value="MBB5362535.1"/>
    <property type="molecule type" value="Genomic_DNA"/>
</dbReference>
<evidence type="ECO:0008006" key="4">
    <source>
        <dbReference type="Google" id="ProtNLM"/>
    </source>
</evidence>
<proteinExistence type="predicted"/>